<feature type="region of interest" description="Disordered" evidence="1">
    <location>
        <begin position="187"/>
        <end position="230"/>
    </location>
</feature>
<protein>
    <submittedName>
        <fullName evidence="2">Uncharacterized protein</fullName>
    </submittedName>
</protein>
<feature type="region of interest" description="Disordered" evidence="1">
    <location>
        <begin position="331"/>
        <end position="367"/>
    </location>
</feature>
<feature type="region of interest" description="Disordered" evidence="1">
    <location>
        <begin position="1"/>
        <end position="21"/>
    </location>
</feature>
<organism evidence="2 3">
    <name type="scientific">Thelonectria olida</name>
    <dbReference type="NCBI Taxonomy" id="1576542"/>
    <lineage>
        <taxon>Eukaryota</taxon>
        <taxon>Fungi</taxon>
        <taxon>Dikarya</taxon>
        <taxon>Ascomycota</taxon>
        <taxon>Pezizomycotina</taxon>
        <taxon>Sordariomycetes</taxon>
        <taxon>Hypocreomycetidae</taxon>
        <taxon>Hypocreales</taxon>
        <taxon>Nectriaceae</taxon>
        <taxon>Thelonectria</taxon>
    </lineage>
</organism>
<comment type="caution">
    <text evidence="2">The sequence shown here is derived from an EMBL/GenBank/DDBJ whole genome shotgun (WGS) entry which is preliminary data.</text>
</comment>
<proteinExistence type="predicted"/>
<sequence length="428" mass="46902">MAVYKHSTWQKDRLRKRAKTAKPRTIRLGKDCETFALLVYYDITHKCLDGAVWLPKDQSIPDVQAFANKLLSAEQAPQREPLRRSPRTRTQGDLNTAINRNIPRRSTRRGRAEELTSVLPEITVAGSDTESNHNGDGMYSVPVTPAPAQSETGRASCGNVAQPLHTADTQSQQREQAHNAVCHTEDFPNAQQDDTTSEDAEGEPQEAVGDHVPSNNGGAGSASTNFPTMTPNSAWMQMPIPDAPYLDNMNDNFSGFDLGGMDITLDTPDQESPSPHHQVAEMAAMMAPMADSGVKLTEGIFNEQGAETDTMETSQVPTAERSAFVMPQHTTSEGTLHPQSHHRSQGSPQHSQPPQQPAALSHPHDATRTAKITQTEYLLRLRVIRDAAALVLPGCALPRNNIKTPRRHSRMSQMSHFMQPLPALGTAH</sequence>
<evidence type="ECO:0000256" key="1">
    <source>
        <dbReference type="SAM" id="MobiDB-lite"/>
    </source>
</evidence>
<dbReference type="EMBL" id="JAGPYM010000082">
    <property type="protein sequence ID" value="KAH6869004.1"/>
    <property type="molecule type" value="Genomic_DNA"/>
</dbReference>
<feature type="compositionally biased region" description="Low complexity" evidence="1">
    <location>
        <begin position="345"/>
        <end position="361"/>
    </location>
</feature>
<keyword evidence="3" id="KW-1185">Reference proteome</keyword>
<dbReference type="Proteomes" id="UP000777438">
    <property type="component" value="Unassembled WGS sequence"/>
</dbReference>
<reference evidence="2 3" key="1">
    <citation type="journal article" date="2021" name="Nat. Commun.">
        <title>Genetic determinants of endophytism in the Arabidopsis root mycobiome.</title>
        <authorList>
            <person name="Mesny F."/>
            <person name="Miyauchi S."/>
            <person name="Thiergart T."/>
            <person name="Pickel B."/>
            <person name="Atanasova L."/>
            <person name="Karlsson M."/>
            <person name="Huettel B."/>
            <person name="Barry K.W."/>
            <person name="Haridas S."/>
            <person name="Chen C."/>
            <person name="Bauer D."/>
            <person name="Andreopoulos W."/>
            <person name="Pangilinan J."/>
            <person name="LaButti K."/>
            <person name="Riley R."/>
            <person name="Lipzen A."/>
            <person name="Clum A."/>
            <person name="Drula E."/>
            <person name="Henrissat B."/>
            <person name="Kohler A."/>
            <person name="Grigoriev I.V."/>
            <person name="Martin F.M."/>
            <person name="Hacquard S."/>
        </authorList>
    </citation>
    <scope>NUCLEOTIDE SEQUENCE [LARGE SCALE GENOMIC DNA]</scope>
    <source>
        <strain evidence="2 3">MPI-CAGE-CH-0241</strain>
    </source>
</reference>
<accession>A0A9P8VPU8</accession>
<gene>
    <name evidence="2" type="ORF">B0T10DRAFT_596013</name>
</gene>
<evidence type="ECO:0000313" key="2">
    <source>
        <dbReference type="EMBL" id="KAH6869004.1"/>
    </source>
</evidence>
<evidence type="ECO:0000313" key="3">
    <source>
        <dbReference type="Proteomes" id="UP000777438"/>
    </source>
</evidence>
<dbReference type="AlphaFoldDB" id="A0A9P8VPU8"/>
<name>A0A9P8VPU8_9HYPO</name>
<feature type="compositionally biased region" description="Acidic residues" evidence="1">
    <location>
        <begin position="195"/>
        <end position="204"/>
    </location>
</feature>
<feature type="compositionally biased region" description="Polar residues" evidence="1">
    <location>
        <begin position="213"/>
        <end position="230"/>
    </location>
</feature>
<feature type="region of interest" description="Disordered" evidence="1">
    <location>
        <begin position="126"/>
        <end position="159"/>
    </location>
</feature>
<dbReference type="OrthoDB" id="5070671at2759"/>